<keyword evidence="8" id="KW-0249">Electron transport</keyword>
<dbReference type="InterPro" id="IPR010934">
    <property type="entry name" value="NADH_DH_su5_C"/>
</dbReference>
<name>A0A540VAL7_9CHLR</name>
<evidence type="ECO:0000313" key="19">
    <source>
        <dbReference type="EMBL" id="TQE93817.1"/>
    </source>
</evidence>
<dbReference type="NCBIfam" id="NF005141">
    <property type="entry name" value="PRK06590.1"/>
    <property type="match status" value="1"/>
</dbReference>
<comment type="caution">
    <text evidence="19">The sequence shown here is derived from an EMBL/GenBank/DDBJ whole genome shotgun (WGS) entry which is preliminary data.</text>
</comment>
<evidence type="ECO:0000259" key="18">
    <source>
        <dbReference type="Pfam" id="PF06455"/>
    </source>
</evidence>
<feature type="transmembrane region" description="Helical" evidence="15">
    <location>
        <begin position="30"/>
        <end position="56"/>
    </location>
</feature>
<accession>A0A540VAL7</accession>
<feature type="transmembrane region" description="Helical" evidence="15">
    <location>
        <begin position="313"/>
        <end position="339"/>
    </location>
</feature>
<feature type="transmembrane region" description="Helical" evidence="15">
    <location>
        <begin position="215"/>
        <end position="234"/>
    </location>
</feature>
<evidence type="ECO:0000256" key="2">
    <source>
        <dbReference type="ARBA" id="ARBA00012944"/>
    </source>
</evidence>
<evidence type="ECO:0000259" key="16">
    <source>
        <dbReference type="Pfam" id="PF00361"/>
    </source>
</evidence>
<comment type="catalytic activity">
    <reaction evidence="13">
        <text>a ubiquinone + NADH + 5 H(+)(in) = a ubiquinol + NAD(+) + 4 H(+)(out)</text>
        <dbReference type="Rhea" id="RHEA:29091"/>
        <dbReference type="Rhea" id="RHEA-COMP:9565"/>
        <dbReference type="Rhea" id="RHEA-COMP:9566"/>
        <dbReference type="ChEBI" id="CHEBI:15378"/>
        <dbReference type="ChEBI" id="CHEBI:16389"/>
        <dbReference type="ChEBI" id="CHEBI:17976"/>
        <dbReference type="ChEBI" id="CHEBI:57540"/>
        <dbReference type="ChEBI" id="CHEBI:57945"/>
        <dbReference type="EC" id="7.1.1.2"/>
    </reaction>
</comment>
<feature type="transmembrane region" description="Helical" evidence="15">
    <location>
        <begin position="119"/>
        <end position="136"/>
    </location>
</feature>
<feature type="transmembrane region" description="Helical" evidence="15">
    <location>
        <begin position="255"/>
        <end position="273"/>
    </location>
</feature>
<dbReference type="Gene3D" id="1.20.5.2700">
    <property type="match status" value="1"/>
</dbReference>
<feature type="domain" description="NADH dehydrogenase subunit 5 C-terminal" evidence="18">
    <location>
        <begin position="432"/>
        <end position="623"/>
    </location>
</feature>
<evidence type="ECO:0000313" key="20">
    <source>
        <dbReference type="Proteomes" id="UP000317371"/>
    </source>
</evidence>
<dbReference type="GO" id="GO:0008137">
    <property type="term" value="F:NADH dehydrogenase (ubiquinone) activity"/>
    <property type="evidence" value="ECO:0007669"/>
    <property type="project" value="UniProtKB-EC"/>
</dbReference>
<keyword evidence="4" id="KW-0813">Transport</keyword>
<comment type="subcellular location">
    <subcellularLocation>
        <location evidence="1">Endomembrane system</location>
        <topology evidence="1">Multi-pass membrane protein</topology>
    </subcellularLocation>
    <subcellularLocation>
        <location evidence="14">Membrane</location>
        <topology evidence="14">Multi-pass membrane protein</topology>
    </subcellularLocation>
</comment>
<dbReference type="InterPro" id="IPR018393">
    <property type="entry name" value="NADHpl_OxRdtase_5_subgr"/>
</dbReference>
<dbReference type="AlphaFoldDB" id="A0A540VAL7"/>
<evidence type="ECO:0000256" key="5">
    <source>
        <dbReference type="ARBA" id="ARBA00022660"/>
    </source>
</evidence>
<feature type="transmembrane region" description="Helical" evidence="15">
    <location>
        <begin position="6"/>
        <end position="23"/>
    </location>
</feature>
<dbReference type="GO" id="GO:0003954">
    <property type="term" value="F:NADH dehydrogenase activity"/>
    <property type="evidence" value="ECO:0007669"/>
    <property type="project" value="TreeGrafter"/>
</dbReference>
<dbReference type="PANTHER" id="PTHR42829">
    <property type="entry name" value="NADH-UBIQUINONE OXIDOREDUCTASE CHAIN 5"/>
    <property type="match status" value="1"/>
</dbReference>
<evidence type="ECO:0000256" key="12">
    <source>
        <dbReference type="ARBA" id="ARBA00023136"/>
    </source>
</evidence>
<evidence type="ECO:0000256" key="6">
    <source>
        <dbReference type="ARBA" id="ARBA00022692"/>
    </source>
</evidence>
<dbReference type="Pfam" id="PF06455">
    <property type="entry name" value="NADH5_C"/>
    <property type="match status" value="1"/>
</dbReference>
<feature type="transmembrane region" description="Helical" evidence="15">
    <location>
        <begin position="187"/>
        <end position="209"/>
    </location>
</feature>
<evidence type="ECO:0000256" key="9">
    <source>
        <dbReference type="ARBA" id="ARBA00022989"/>
    </source>
</evidence>
<gene>
    <name evidence="19" type="primary">nuoL</name>
    <name evidence="19" type="ORF">FKZ61_19525</name>
</gene>
<dbReference type="PRINTS" id="PR01435">
    <property type="entry name" value="NPOXDRDTASE5"/>
</dbReference>
<keyword evidence="5" id="KW-0679">Respiratory chain</keyword>
<dbReference type="InterPro" id="IPR001750">
    <property type="entry name" value="ND/Mrp_TM"/>
</dbReference>
<evidence type="ECO:0000256" key="13">
    <source>
        <dbReference type="ARBA" id="ARBA00049551"/>
    </source>
</evidence>
<dbReference type="Proteomes" id="UP000317371">
    <property type="component" value="Unassembled WGS sequence"/>
</dbReference>
<evidence type="ECO:0000256" key="1">
    <source>
        <dbReference type="ARBA" id="ARBA00004127"/>
    </source>
</evidence>
<dbReference type="GO" id="GO:0015990">
    <property type="term" value="P:electron transport coupled proton transport"/>
    <property type="evidence" value="ECO:0007669"/>
    <property type="project" value="TreeGrafter"/>
</dbReference>
<keyword evidence="7" id="KW-1278">Translocase</keyword>
<dbReference type="Pfam" id="PF00662">
    <property type="entry name" value="Proton_antipo_N"/>
    <property type="match status" value="1"/>
</dbReference>
<keyword evidence="20" id="KW-1185">Reference proteome</keyword>
<proteinExistence type="predicted"/>
<evidence type="ECO:0000256" key="8">
    <source>
        <dbReference type="ARBA" id="ARBA00022982"/>
    </source>
</evidence>
<evidence type="ECO:0000256" key="3">
    <source>
        <dbReference type="ARBA" id="ARBA00021096"/>
    </source>
</evidence>
<dbReference type="OrthoDB" id="9807568at2"/>
<dbReference type="PANTHER" id="PTHR42829:SF2">
    <property type="entry name" value="NADH-UBIQUINONE OXIDOREDUCTASE CHAIN 5"/>
    <property type="match status" value="1"/>
</dbReference>
<feature type="transmembrane region" description="Helical" evidence="15">
    <location>
        <begin position="463"/>
        <end position="486"/>
    </location>
</feature>
<dbReference type="InterPro" id="IPR003945">
    <property type="entry name" value="NU5C-like"/>
</dbReference>
<evidence type="ECO:0000256" key="10">
    <source>
        <dbReference type="ARBA" id="ARBA00023027"/>
    </source>
</evidence>
<evidence type="ECO:0000256" key="14">
    <source>
        <dbReference type="RuleBase" id="RU000320"/>
    </source>
</evidence>
<feature type="domain" description="NADH-Ubiquinone oxidoreductase (complex I) chain 5 N-terminal" evidence="17">
    <location>
        <begin position="70"/>
        <end position="120"/>
    </location>
</feature>
<feature type="transmembrane region" description="Helical" evidence="15">
    <location>
        <begin position="608"/>
        <end position="628"/>
    </location>
</feature>
<sequence length="630" mass="68605">MFDIAWFLYALPAAGLLVNLLIGHRLSRQAIGWIASGAVIGSFLVALGLLAGLLGLPAEERIITVHLWDWITIGSFHVAAALLIDPLSVTMALIVTGVGALIHIYSISYMEHDERFQRFFIYLNLFILAMLVLVMSDSFLGMFVGWEGVGLASYLLIGFWFDRRDDSYGYYADAGKKAFLVNRVGDFGMIIAMLMLWTSLGSLTFLEVFEAAEHGLAAGTATVICLLLLLGATGKSAQIPLYVWLPDAMAGPTPVSALIHAATMVTAGIYMIARTNVLWHMTPVASGTAAWIGALTALLAASIALVQVDLKKILAYSTISQLGYMMLGVGVGAYGAAIFHLVTHAFFKALLFLAAGSVMHALDGELDIRKMGGLREKMPVTYRTFLIGAAALAGIPLMSGFFSKDAILLGALSQNVVLYAIGLFTALLTAFYSFRAVFVPFHGTPRDQRLYNHAHESPPLMTGPLWVLAILSIFGGVLNLPFVLTLERWLEPALGHHEEPLLTLELIAITLSVIVAVFGFLMAYARYQTNEAWPRRLASPFAALQPVVEHKWYVDEFYMAVVVNPVRRLADWFAQVVDKQWIDGAVNGVGRLSLAWGEQIRRLQNGVVPAYALSILLGVVAVVAYFVFGA</sequence>
<feature type="domain" description="NADH:quinone oxidoreductase/Mrp antiporter transmembrane" evidence="16">
    <location>
        <begin position="136"/>
        <end position="429"/>
    </location>
</feature>
<feature type="transmembrane region" description="Helical" evidence="15">
    <location>
        <begin position="76"/>
        <end position="107"/>
    </location>
</feature>
<feature type="transmembrane region" description="Helical" evidence="15">
    <location>
        <begin position="382"/>
        <end position="402"/>
    </location>
</feature>
<evidence type="ECO:0000256" key="7">
    <source>
        <dbReference type="ARBA" id="ARBA00022967"/>
    </source>
</evidence>
<evidence type="ECO:0000256" key="15">
    <source>
        <dbReference type="SAM" id="Phobius"/>
    </source>
</evidence>
<feature type="transmembrane region" description="Helical" evidence="15">
    <location>
        <begin position="142"/>
        <end position="161"/>
    </location>
</feature>
<reference evidence="19 20" key="1">
    <citation type="submission" date="2019-06" db="EMBL/GenBank/DDBJ databases">
        <title>Genome sequence of Litorilinea aerophila BAA-2444.</title>
        <authorList>
            <person name="Maclea K.S."/>
            <person name="Maurais E.G."/>
            <person name="Iannazzi L.C."/>
        </authorList>
    </citation>
    <scope>NUCLEOTIDE SEQUENCE [LARGE SCALE GENOMIC DNA]</scope>
    <source>
        <strain evidence="19 20">ATCC BAA-2444</strain>
    </source>
</reference>
<evidence type="ECO:0000256" key="11">
    <source>
        <dbReference type="ARBA" id="ARBA00023075"/>
    </source>
</evidence>
<feature type="transmembrane region" description="Helical" evidence="15">
    <location>
        <begin position="417"/>
        <end position="442"/>
    </location>
</feature>
<dbReference type="PRINTS" id="PR01434">
    <property type="entry name" value="NADHDHGNASE5"/>
</dbReference>
<keyword evidence="12 15" id="KW-0472">Membrane</keyword>
<dbReference type="GO" id="GO:0012505">
    <property type="term" value="C:endomembrane system"/>
    <property type="evidence" value="ECO:0007669"/>
    <property type="project" value="UniProtKB-SubCell"/>
</dbReference>
<keyword evidence="11" id="KW-0830">Ubiquinone</keyword>
<dbReference type="GO" id="GO:0016020">
    <property type="term" value="C:membrane"/>
    <property type="evidence" value="ECO:0007669"/>
    <property type="project" value="UniProtKB-SubCell"/>
</dbReference>
<dbReference type="RefSeq" id="WP_141611846.1">
    <property type="nucleotide sequence ID" value="NZ_VIGC02000032.1"/>
</dbReference>
<evidence type="ECO:0000256" key="4">
    <source>
        <dbReference type="ARBA" id="ARBA00022448"/>
    </source>
</evidence>
<dbReference type="Pfam" id="PF00361">
    <property type="entry name" value="Proton_antipo_M"/>
    <property type="match status" value="1"/>
</dbReference>
<dbReference type="EC" id="7.1.1.2" evidence="2"/>
<dbReference type="EMBL" id="VIGC01000032">
    <property type="protein sequence ID" value="TQE93817.1"/>
    <property type="molecule type" value="Genomic_DNA"/>
</dbReference>
<dbReference type="NCBIfam" id="TIGR01974">
    <property type="entry name" value="NDH_I_L"/>
    <property type="match status" value="1"/>
</dbReference>
<feature type="transmembrane region" description="Helical" evidence="15">
    <location>
        <begin position="285"/>
        <end position="306"/>
    </location>
</feature>
<keyword evidence="9 15" id="KW-1133">Transmembrane helix</keyword>
<organism evidence="19 20">
    <name type="scientific">Litorilinea aerophila</name>
    <dbReference type="NCBI Taxonomy" id="1204385"/>
    <lineage>
        <taxon>Bacteria</taxon>
        <taxon>Bacillati</taxon>
        <taxon>Chloroflexota</taxon>
        <taxon>Caldilineae</taxon>
        <taxon>Caldilineales</taxon>
        <taxon>Caldilineaceae</taxon>
        <taxon>Litorilinea</taxon>
    </lineage>
</organism>
<dbReference type="InParanoid" id="A0A540VAL7"/>
<keyword evidence="10" id="KW-0520">NAD</keyword>
<keyword evidence="6 14" id="KW-0812">Transmembrane</keyword>
<feature type="transmembrane region" description="Helical" evidence="15">
    <location>
        <begin position="506"/>
        <end position="527"/>
    </location>
</feature>
<dbReference type="GO" id="GO:0042773">
    <property type="term" value="P:ATP synthesis coupled electron transport"/>
    <property type="evidence" value="ECO:0007669"/>
    <property type="project" value="InterPro"/>
</dbReference>
<protein>
    <recommendedName>
        <fullName evidence="3">NADH-ubiquinone oxidoreductase chain 5</fullName>
        <ecNumber evidence="2">7.1.1.2</ecNumber>
    </recommendedName>
</protein>
<dbReference type="InterPro" id="IPR001516">
    <property type="entry name" value="Proton_antipo_N"/>
</dbReference>
<evidence type="ECO:0000259" key="17">
    <source>
        <dbReference type="Pfam" id="PF00662"/>
    </source>
</evidence>